<dbReference type="STRING" id="1798228.SAMN05216574_107165"/>
<organism evidence="2 3">
    <name type="scientific">Blastococcus tunisiensis</name>
    <dbReference type="NCBI Taxonomy" id="1798228"/>
    <lineage>
        <taxon>Bacteria</taxon>
        <taxon>Bacillati</taxon>
        <taxon>Actinomycetota</taxon>
        <taxon>Actinomycetes</taxon>
        <taxon>Geodermatophilales</taxon>
        <taxon>Geodermatophilaceae</taxon>
        <taxon>Blastococcus</taxon>
    </lineage>
</organism>
<gene>
    <name evidence="2" type="ORF">SAMN05216574_107165</name>
</gene>
<dbReference type="Proteomes" id="UP000198589">
    <property type="component" value="Unassembled WGS sequence"/>
</dbReference>
<reference evidence="3" key="1">
    <citation type="submission" date="2016-10" db="EMBL/GenBank/DDBJ databases">
        <authorList>
            <person name="Varghese N."/>
            <person name="Submissions S."/>
        </authorList>
    </citation>
    <scope>NUCLEOTIDE SEQUENCE [LARGE SCALE GENOMIC DNA]</scope>
    <source>
        <strain evidence="3">DSM 46838</strain>
    </source>
</reference>
<accession>A0A1I2ER50</accession>
<keyword evidence="3" id="KW-1185">Reference proteome</keyword>
<sequence length="276" mass="27841">MATRRPTVPAPVPPPVWGRGKLLAVLAAAVVAALGLVTGLALAVAYALTSPDPSPAGSGPVGQPTADRGPSNRDTQRDALADEPMPSAGAEAALPGPVSTRNPGVIELPRATGAGPAGVPTGFPRTPEGALAQLASIDVTAMQTGSLDGVRRVIEAWAAPGGPTGETWSGVHGMAGLLSAADLSGAGSPQLAIVVRPAMGLIKGTVGPDFAVVCVDFEFTVTVEATSRIAIADCQRMTWADDRWLIGPGPEPAPAPSVWPGTDLAIEVGYQDLRYG</sequence>
<dbReference type="EMBL" id="FOND01000007">
    <property type="protein sequence ID" value="SFE95532.1"/>
    <property type="molecule type" value="Genomic_DNA"/>
</dbReference>
<feature type="region of interest" description="Disordered" evidence="1">
    <location>
        <begin position="51"/>
        <end position="126"/>
    </location>
</feature>
<name>A0A1I2ER50_9ACTN</name>
<evidence type="ECO:0000256" key="1">
    <source>
        <dbReference type="SAM" id="MobiDB-lite"/>
    </source>
</evidence>
<protein>
    <submittedName>
        <fullName evidence="2">Uncharacterized protein</fullName>
    </submittedName>
</protein>
<feature type="compositionally biased region" description="Basic and acidic residues" evidence="1">
    <location>
        <begin position="70"/>
        <end position="80"/>
    </location>
</feature>
<dbReference type="OrthoDB" id="5188560at2"/>
<evidence type="ECO:0000313" key="3">
    <source>
        <dbReference type="Proteomes" id="UP000198589"/>
    </source>
</evidence>
<dbReference type="AlphaFoldDB" id="A0A1I2ER50"/>
<feature type="compositionally biased region" description="Low complexity" evidence="1">
    <location>
        <begin position="109"/>
        <end position="124"/>
    </location>
</feature>
<evidence type="ECO:0000313" key="2">
    <source>
        <dbReference type="EMBL" id="SFE95532.1"/>
    </source>
</evidence>
<proteinExistence type="predicted"/>